<dbReference type="Proteomes" id="UP000541033">
    <property type="component" value="Unassembled WGS sequence"/>
</dbReference>
<evidence type="ECO:0000313" key="4">
    <source>
        <dbReference type="EMBL" id="NIH53153.1"/>
    </source>
</evidence>
<keyword evidence="2 4" id="KW-0560">Oxidoreductase</keyword>
<dbReference type="PRINTS" id="PR00080">
    <property type="entry name" value="SDRFAMILY"/>
</dbReference>
<evidence type="ECO:0000256" key="3">
    <source>
        <dbReference type="RuleBase" id="RU000363"/>
    </source>
</evidence>
<organism evidence="4 5">
    <name type="scientific">Lysinibacter cavernae</name>
    <dbReference type="NCBI Taxonomy" id="1640652"/>
    <lineage>
        <taxon>Bacteria</taxon>
        <taxon>Bacillati</taxon>
        <taxon>Actinomycetota</taxon>
        <taxon>Actinomycetes</taxon>
        <taxon>Micrococcales</taxon>
        <taxon>Microbacteriaceae</taxon>
        <taxon>Lysinibacter</taxon>
    </lineage>
</organism>
<dbReference type="PRINTS" id="PR00081">
    <property type="entry name" value="GDHRDH"/>
</dbReference>
<dbReference type="AlphaFoldDB" id="A0A7X5TTC8"/>
<proteinExistence type="inferred from homology"/>
<sequence length="246" mass="25899">MPAERRSLSQTVVAITGAGSGIGQAAAELLLESGASIVAADINPAALDGLVSRWGSERVATVAMDVRNPDDSSVLVDTALAAFGRLDSLVANVGIGYFGGITEWSDEQVAQMIDTNSLGTIWPIRAVVRHFDSRPGGGDIVIIASVAGLGTGNAYEAVYAATKYSQVGLAVSLDREVRERGIRVSVIAPAAVDTNFAHGTGRTPGDPVLEEFLRPSDVGFAVQTVLEQPRRMRTALWTMWSMAEKS</sequence>
<dbReference type="EMBL" id="JAAMOX010000001">
    <property type="protein sequence ID" value="NIH53153.1"/>
    <property type="molecule type" value="Genomic_DNA"/>
</dbReference>
<evidence type="ECO:0000256" key="2">
    <source>
        <dbReference type="ARBA" id="ARBA00023002"/>
    </source>
</evidence>
<dbReference type="PANTHER" id="PTHR43391">
    <property type="entry name" value="RETINOL DEHYDROGENASE-RELATED"/>
    <property type="match status" value="1"/>
</dbReference>
<name>A0A7X5TTC8_9MICO</name>
<comment type="similarity">
    <text evidence="1 3">Belongs to the short-chain dehydrogenases/reductases (SDR) family.</text>
</comment>
<dbReference type="GO" id="GO:0004316">
    <property type="term" value="F:3-oxoacyl-[acyl-carrier-protein] reductase (NADPH) activity"/>
    <property type="evidence" value="ECO:0007669"/>
    <property type="project" value="UniProtKB-EC"/>
</dbReference>
<dbReference type="RefSeq" id="WP_167148528.1">
    <property type="nucleotide sequence ID" value="NZ_JAAMOX010000001.1"/>
</dbReference>
<dbReference type="PANTHER" id="PTHR43391:SF82">
    <property type="entry name" value="OXIDOREDUCTASE SADH-RELATED"/>
    <property type="match status" value="1"/>
</dbReference>
<dbReference type="Gene3D" id="3.40.50.720">
    <property type="entry name" value="NAD(P)-binding Rossmann-like Domain"/>
    <property type="match status" value="1"/>
</dbReference>
<evidence type="ECO:0000256" key="1">
    <source>
        <dbReference type="ARBA" id="ARBA00006484"/>
    </source>
</evidence>
<dbReference type="Pfam" id="PF00106">
    <property type="entry name" value="adh_short"/>
    <property type="match status" value="1"/>
</dbReference>
<dbReference type="EC" id="1.1.1.100" evidence="4"/>
<dbReference type="SUPFAM" id="SSF51735">
    <property type="entry name" value="NAD(P)-binding Rossmann-fold domains"/>
    <property type="match status" value="1"/>
</dbReference>
<protein>
    <submittedName>
        <fullName evidence="4">3-oxoacyl-[acyl-carrier protein] reductase</fullName>
        <ecNumber evidence="4">1.1.1.100</ecNumber>
    </submittedName>
</protein>
<gene>
    <name evidence="4" type="ORF">FHX76_001021</name>
</gene>
<dbReference type="InterPro" id="IPR002347">
    <property type="entry name" value="SDR_fam"/>
</dbReference>
<keyword evidence="5" id="KW-1185">Reference proteome</keyword>
<reference evidence="4 5" key="1">
    <citation type="submission" date="2020-02" db="EMBL/GenBank/DDBJ databases">
        <title>Sequencing the genomes of 1000 actinobacteria strains.</title>
        <authorList>
            <person name="Klenk H.-P."/>
        </authorList>
    </citation>
    <scope>NUCLEOTIDE SEQUENCE [LARGE SCALE GENOMIC DNA]</scope>
    <source>
        <strain evidence="4 5">DSM 27960</strain>
    </source>
</reference>
<dbReference type="InterPro" id="IPR036291">
    <property type="entry name" value="NAD(P)-bd_dom_sf"/>
</dbReference>
<evidence type="ECO:0000313" key="5">
    <source>
        <dbReference type="Proteomes" id="UP000541033"/>
    </source>
</evidence>
<dbReference type="CDD" id="cd05233">
    <property type="entry name" value="SDR_c"/>
    <property type="match status" value="1"/>
</dbReference>
<accession>A0A7X5TTC8</accession>
<comment type="caution">
    <text evidence="4">The sequence shown here is derived from an EMBL/GenBank/DDBJ whole genome shotgun (WGS) entry which is preliminary data.</text>
</comment>